<dbReference type="EMBL" id="JAGTTL010000004">
    <property type="protein sequence ID" value="KAK6323025.1"/>
    <property type="molecule type" value="Genomic_DNA"/>
</dbReference>
<dbReference type="GO" id="GO:0030246">
    <property type="term" value="F:carbohydrate binding"/>
    <property type="evidence" value="ECO:0007669"/>
    <property type="project" value="UniProtKB-KW"/>
</dbReference>
<dbReference type="CDD" id="cd22833">
    <property type="entry name" value="Gal_Rha_Lectin_CSL1-2_RBL_SML_rpt1"/>
    <property type="match status" value="1"/>
</dbReference>
<accession>A0AAN8M1N5</accession>
<dbReference type="Gene3D" id="2.60.120.740">
    <property type="match status" value="3"/>
</dbReference>
<dbReference type="Proteomes" id="UP001356427">
    <property type="component" value="Unassembled WGS sequence"/>
</dbReference>
<protein>
    <recommendedName>
        <fullName evidence="4">SUEL-type lectin domain-containing protein</fullName>
    </recommendedName>
</protein>
<keyword evidence="1" id="KW-0348">Hemagglutinin</keyword>
<evidence type="ECO:0000256" key="3">
    <source>
        <dbReference type="ARBA" id="ARBA00022737"/>
    </source>
</evidence>
<keyword evidence="2" id="KW-0430">Lectin</keyword>
<evidence type="ECO:0000259" key="4">
    <source>
        <dbReference type="PROSITE" id="PS50228"/>
    </source>
</evidence>
<organism evidence="5 6">
    <name type="scientific">Coregonus suidteri</name>
    <dbReference type="NCBI Taxonomy" id="861788"/>
    <lineage>
        <taxon>Eukaryota</taxon>
        <taxon>Metazoa</taxon>
        <taxon>Chordata</taxon>
        <taxon>Craniata</taxon>
        <taxon>Vertebrata</taxon>
        <taxon>Euteleostomi</taxon>
        <taxon>Actinopterygii</taxon>
        <taxon>Neopterygii</taxon>
        <taxon>Teleostei</taxon>
        <taxon>Protacanthopterygii</taxon>
        <taxon>Salmoniformes</taxon>
        <taxon>Salmonidae</taxon>
        <taxon>Coregoninae</taxon>
        <taxon>Coregonus</taxon>
    </lineage>
</organism>
<dbReference type="FunFam" id="2.60.120.740:FF:000003">
    <property type="entry name" value="Protein eva-1 homolog C"/>
    <property type="match status" value="1"/>
</dbReference>
<keyword evidence="3" id="KW-0677">Repeat</keyword>
<evidence type="ECO:0000256" key="1">
    <source>
        <dbReference type="ARBA" id="ARBA00022546"/>
    </source>
</evidence>
<evidence type="ECO:0000313" key="5">
    <source>
        <dbReference type="EMBL" id="KAK6323025.1"/>
    </source>
</evidence>
<evidence type="ECO:0000313" key="6">
    <source>
        <dbReference type="Proteomes" id="UP001356427"/>
    </source>
</evidence>
<dbReference type="InterPro" id="IPR000922">
    <property type="entry name" value="Lectin_gal-bd_dom"/>
</dbReference>
<feature type="non-terminal residue" evidence="5">
    <location>
        <position position="1"/>
    </location>
</feature>
<name>A0AAN8M1N5_9TELE</name>
<evidence type="ECO:0000256" key="2">
    <source>
        <dbReference type="ARBA" id="ARBA00022734"/>
    </source>
</evidence>
<dbReference type="Pfam" id="PF02140">
    <property type="entry name" value="SUEL_Lectin"/>
    <property type="match status" value="2"/>
</dbReference>
<sequence>GLVNRGKRQYVPVTAHAFNSYKYLTTWATPVNTVRHSEAVSPIEIPDKVDRMLLGQSILITVLQASLCLGYGTSESQRSFLTCGDPSLQCDYGVIRVYEVKFCTTEGLASKETPKACSDTEAFNGVSKRCDGKGKCEVATSGSVCDLCNSAHLTHMYLDVTYGCLETKKVTTCEGGGVVHLECGDGVIFLQEALYGRTDSQTCSQGRPQSQLTNTKCSQEGTLALWSQRCDGKQVCEVNMRETQISDPCYGTYKYLDVTYACLPAKTSITCEHSTSSLDCGKGVIQVFHANYGRRDGSTCSAGRHELSNQNCLQPKTLDVVKQWCEGKSQFPTPVWEAPLQGNDALGRLLTLPACLHRRTPTGCPFYSGFTP</sequence>
<dbReference type="PROSITE" id="PS50228">
    <property type="entry name" value="SUEL_LECTIN"/>
    <property type="match status" value="1"/>
</dbReference>
<dbReference type="AlphaFoldDB" id="A0AAN8M1N5"/>
<dbReference type="InterPro" id="IPR043159">
    <property type="entry name" value="Lectin_gal-bd_sf"/>
</dbReference>
<comment type="caution">
    <text evidence="5">The sequence shown here is derived from an EMBL/GenBank/DDBJ whole genome shotgun (WGS) entry which is preliminary data.</text>
</comment>
<feature type="domain" description="SUEL-type lectin" evidence="4">
    <location>
        <begin position="179"/>
        <end position="263"/>
    </location>
</feature>
<gene>
    <name evidence="5" type="ORF">J4Q44_G00053640</name>
</gene>
<keyword evidence="6" id="KW-1185">Reference proteome</keyword>
<dbReference type="PANTHER" id="PTHR46780">
    <property type="entry name" value="PROTEIN EVA-1"/>
    <property type="match status" value="1"/>
</dbReference>
<proteinExistence type="predicted"/>
<reference evidence="5 6" key="1">
    <citation type="submission" date="2021-04" db="EMBL/GenBank/DDBJ databases">
        <authorList>
            <person name="De Guttry C."/>
            <person name="Zahm M."/>
            <person name="Klopp C."/>
            <person name="Cabau C."/>
            <person name="Louis A."/>
            <person name="Berthelot C."/>
            <person name="Parey E."/>
            <person name="Roest Crollius H."/>
            <person name="Montfort J."/>
            <person name="Robinson-Rechavi M."/>
            <person name="Bucao C."/>
            <person name="Bouchez O."/>
            <person name="Gislard M."/>
            <person name="Lluch J."/>
            <person name="Milhes M."/>
            <person name="Lampietro C."/>
            <person name="Lopez Roques C."/>
            <person name="Donnadieu C."/>
            <person name="Braasch I."/>
            <person name="Desvignes T."/>
            <person name="Postlethwait J."/>
            <person name="Bobe J."/>
            <person name="Wedekind C."/>
            <person name="Guiguen Y."/>
        </authorList>
    </citation>
    <scope>NUCLEOTIDE SEQUENCE [LARGE SCALE GENOMIC DNA]</scope>
    <source>
        <strain evidence="5">Cs_M1</strain>
        <tissue evidence="5">Blood</tissue>
    </source>
</reference>